<dbReference type="Gramene" id="PVH31145">
    <property type="protein sequence ID" value="PVH31145"/>
    <property type="gene ID" value="PAHAL_9G066800"/>
</dbReference>
<sequence>MGSGASCSPASPTRRSQGKFEEMKYNKNRCSKRYCLIKDDICRTKRKICRTKWEWINNLADIWAVVFKSIQKCRKKR</sequence>
<proteinExistence type="predicted"/>
<organism evidence="2">
    <name type="scientific">Panicum hallii</name>
    <dbReference type="NCBI Taxonomy" id="206008"/>
    <lineage>
        <taxon>Eukaryota</taxon>
        <taxon>Viridiplantae</taxon>
        <taxon>Streptophyta</taxon>
        <taxon>Embryophyta</taxon>
        <taxon>Tracheophyta</taxon>
        <taxon>Spermatophyta</taxon>
        <taxon>Magnoliopsida</taxon>
        <taxon>Liliopsida</taxon>
        <taxon>Poales</taxon>
        <taxon>Poaceae</taxon>
        <taxon>PACMAD clade</taxon>
        <taxon>Panicoideae</taxon>
        <taxon>Panicodae</taxon>
        <taxon>Paniceae</taxon>
        <taxon>Panicinae</taxon>
        <taxon>Panicum</taxon>
        <taxon>Panicum sect. Panicum</taxon>
    </lineage>
</organism>
<feature type="compositionally biased region" description="Polar residues" evidence="1">
    <location>
        <begin position="1"/>
        <end position="15"/>
    </location>
</feature>
<dbReference type="AlphaFoldDB" id="A0A2T8I0C8"/>
<gene>
    <name evidence="2" type="ORF">PAHAL_9G066800</name>
</gene>
<dbReference type="EMBL" id="CM008054">
    <property type="protein sequence ID" value="PVH31145.1"/>
    <property type="molecule type" value="Genomic_DNA"/>
</dbReference>
<accession>A0A2T8I0C8</accession>
<name>A0A2T8I0C8_9POAL</name>
<dbReference type="Proteomes" id="UP000243499">
    <property type="component" value="Chromosome 9"/>
</dbReference>
<protein>
    <submittedName>
        <fullName evidence="2">Uncharacterized protein</fullName>
    </submittedName>
</protein>
<feature type="region of interest" description="Disordered" evidence="1">
    <location>
        <begin position="1"/>
        <end position="20"/>
    </location>
</feature>
<reference evidence="2" key="1">
    <citation type="submission" date="2018-04" db="EMBL/GenBank/DDBJ databases">
        <title>WGS assembly of Panicum hallii.</title>
        <authorList>
            <person name="Lovell J."/>
            <person name="Jenkins J."/>
            <person name="Lowry D."/>
            <person name="Mamidi S."/>
            <person name="Sreedasyam A."/>
            <person name="Weng X."/>
            <person name="Barry K."/>
            <person name="Bonette J."/>
            <person name="Campitelli B."/>
            <person name="Daum C."/>
            <person name="Gordon S."/>
            <person name="Gould B."/>
            <person name="Lipzen A."/>
            <person name="Macqueen A."/>
            <person name="Palacio-Mejia J."/>
            <person name="Plott C."/>
            <person name="Shakirov E."/>
            <person name="Shu S."/>
            <person name="Yoshinaga Y."/>
            <person name="Zane M."/>
            <person name="Rokhsar D."/>
            <person name="Grimwood J."/>
            <person name="Schmutz J."/>
            <person name="Juenger T."/>
        </authorList>
    </citation>
    <scope>NUCLEOTIDE SEQUENCE [LARGE SCALE GENOMIC DNA]</scope>
    <source>
        <strain evidence="2">FIL2</strain>
    </source>
</reference>
<evidence type="ECO:0000313" key="2">
    <source>
        <dbReference type="EMBL" id="PVH31145.1"/>
    </source>
</evidence>
<evidence type="ECO:0000256" key="1">
    <source>
        <dbReference type="SAM" id="MobiDB-lite"/>
    </source>
</evidence>